<organism evidence="3 4">
    <name type="scientific">Streptomyces orinoci</name>
    <name type="common">Streptoverticillium orinoci</name>
    <dbReference type="NCBI Taxonomy" id="67339"/>
    <lineage>
        <taxon>Bacteria</taxon>
        <taxon>Bacillati</taxon>
        <taxon>Actinomycetota</taxon>
        <taxon>Actinomycetes</taxon>
        <taxon>Kitasatosporales</taxon>
        <taxon>Streptomycetaceae</taxon>
        <taxon>Streptomyces</taxon>
    </lineage>
</organism>
<dbReference type="Pfam" id="PF07228">
    <property type="entry name" value="SpoIIE"/>
    <property type="match status" value="1"/>
</dbReference>
<evidence type="ECO:0000259" key="2">
    <source>
        <dbReference type="PROSITE" id="PS51746"/>
    </source>
</evidence>
<evidence type="ECO:0000313" key="3">
    <source>
        <dbReference type="EMBL" id="MEV5510389.1"/>
    </source>
</evidence>
<dbReference type="GO" id="GO:0004722">
    <property type="term" value="F:protein serine/threonine phosphatase activity"/>
    <property type="evidence" value="ECO:0007669"/>
    <property type="project" value="UniProtKB-EC"/>
</dbReference>
<evidence type="ECO:0000313" key="4">
    <source>
        <dbReference type="Proteomes" id="UP001552594"/>
    </source>
</evidence>
<gene>
    <name evidence="3" type="ORF">AB0L16_28855</name>
</gene>
<dbReference type="InterPro" id="IPR052016">
    <property type="entry name" value="Bact_Sigma-Reg"/>
</dbReference>
<dbReference type="PANTHER" id="PTHR43156:SF2">
    <property type="entry name" value="STAGE II SPORULATION PROTEIN E"/>
    <property type="match status" value="1"/>
</dbReference>
<dbReference type="SUPFAM" id="SSF81606">
    <property type="entry name" value="PP2C-like"/>
    <property type="match status" value="1"/>
</dbReference>
<keyword evidence="4" id="KW-1185">Reference proteome</keyword>
<dbReference type="InterPro" id="IPR001932">
    <property type="entry name" value="PPM-type_phosphatase-like_dom"/>
</dbReference>
<evidence type="ECO:0000256" key="1">
    <source>
        <dbReference type="ARBA" id="ARBA00022801"/>
    </source>
</evidence>
<feature type="domain" description="PPM-type phosphatase" evidence="2">
    <location>
        <begin position="175"/>
        <end position="395"/>
    </location>
</feature>
<dbReference type="SMART" id="SM00331">
    <property type="entry name" value="PP2C_SIG"/>
    <property type="match status" value="1"/>
</dbReference>
<dbReference type="EMBL" id="JBFAUK010000031">
    <property type="protein sequence ID" value="MEV5510389.1"/>
    <property type="molecule type" value="Genomic_DNA"/>
</dbReference>
<dbReference type="SUPFAM" id="SSF55781">
    <property type="entry name" value="GAF domain-like"/>
    <property type="match status" value="1"/>
</dbReference>
<dbReference type="EC" id="3.1.3.16" evidence="3"/>
<dbReference type="Gene3D" id="3.60.40.10">
    <property type="entry name" value="PPM-type phosphatase domain"/>
    <property type="match status" value="1"/>
</dbReference>
<comment type="caution">
    <text evidence="3">The sequence shown here is derived from an EMBL/GenBank/DDBJ whole genome shotgun (WGS) entry which is preliminary data.</text>
</comment>
<dbReference type="RefSeq" id="WP_109279998.1">
    <property type="nucleotide sequence ID" value="NZ_JBFAUK010000031.1"/>
</dbReference>
<sequence>MSDPPEPQGREDGDEQLLQDLLREVHLTAPYQLPAVFNRCAEALGMRTAIIYLADLQQRLLIPLDHGDEPLPVDSGDAGWAYRTISLRVHECEDGLIVWVPLVDGAERLGVLGVHADAVDGARLRRCRILAAVLAMVVTSKRAYSDWFVGHTRTAKMALSAEMLRAFLPPRTIGRTGVISTAVLEPAYQVSGDAFDHSLTKNILHASIFDAMGHDLAAGLTTSVVMAGCRNARRSGAGLLSMVEAVDEALAHWVPDHFCTGLLCRLDVDTGILQWCNCGHPPPLLIRGGQVLDRALERAPEPPMGLPFLLGTSTREMHETVLVPGDRVLLYTDGITEARSAAGEEYGLDRFTDFIIRSTAADEAPAETLRLLVHAFLDHQRNRLNDDATMLLVEWCPESR</sequence>
<protein>
    <submittedName>
        <fullName evidence="3">PP2C family protein-serine/threonine phosphatase</fullName>
        <ecNumber evidence="3">3.1.3.16</ecNumber>
    </submittedName>
</protein>
<accession>A0ABV3K793</accession>
<dbReference type="Proteomes" id="UP001552594">
    <property type="component" value="Unassembled WGS sequence"/>
</dbReference>
<keyword evidence="1 3" id="KW-0378">Hydrolase</keyword>
<name>A0ABV3K793_STRON</name>
<proteinExistence type="predicted"/>
<reference evidence="3 4" key="1">
    <citation type="submission" date="2024-06" db="EMBL/GenBank/DDBJ databases">
        <title>The Natural Products Discovery Center: Release of the First 8490 Sequenced Strains for Exploring Actinobacteria Biosynthetic Diversity.</title>
        <authorList>
            <person name="Kalkreuter E."/>
            <person name="Kautsar S.A."/>
            <person name="Yang D."/>
            <person name="Bader C.D."/>
            <person name="Teijaro C.N."/>
            <person name="Fluegel L."/>
            <person name="Davis C.M."/>
            <person name="Simpson J.R."/>
            <person name="Lauterbach L."/>
            <person name="Steele A.D."/>
            <person name="Gui C."/>
            <person name="Meng S."/>
            <person name="Li G."/>
            <person name="Viehrig K."/>
            <person name="Ye F."/>
            <person name="Su P."/>
            <person name="Kiefer A.F."/>
            <person name="Nichols A."/>
            <person name="Cepeda A.J."/>
            <person name="Yan W."/>
            <person name="Fan B."/>
            <person name="Jiang Y."/>
            <person name="Adhikari A."/>
            <person name="Zheng C.-J."/>
            <person name="Schuster L."/>
            <person name="Cowan T.M."/>
            <person name="Smanski M.J."/>
            <person name="Chevrette M.G."/>
            <person name="De Carvalho L.P.S."/>
            <person name="Shen B."/>
        </authorList>
    </citation>
    <scope>NUCLEOTIDE SEQUENCE [LARGE SCALE GENOMIC DNA]</scope>
    <source>
        <strain evidence="3 4">NPDC052347</strain>
    </source>
</reference>
<dbReference type="PANTHER" id="PTHR43156">
    <property type="entry name" value="STAGE II SPORULATION PROTEIN E-RELATED"/>
    <property type="match status" value="1"/>
</dbReference>
<dbReference type="PROSITE" id="PS51746">
    <property type="entry name" value="PPM_2"/>
    <property type="match status" value="1"/>
</dbReference>
<dbReference type="InterPro" id="IPR036457">
    <property type="entry name" value="PPM-type-like_dom_sf"/>
</dbReference>